<dbReference type="PRINTS" id="PR00096">
    <property type="entry name" value="GATASE"/>
</dbReference>
<evidence type="ECO:0000256" key="6">
    <source>
        <dbReference type="ARBA" id="ARBA00022962"/>
    </source>
</evidence>
<sequence>MTKKILIIDNYDSFTQNLEQYIGEMGLNIKVIRNDMIKVSNIIEIKPTHIILSPGPGHPRESKISLEIIQQYSHQIPILGICLGHQCIGYIYGGEISQLKIPMHGKVSSIMHNNTDIFYKLPNPFHAARYHSLYINNNKLPKELEATAWTKEGTIMGCRHKNYNMLRGIQFHPESAWTYEGKMLLNNFIYQ</sequence>
<dbReference type="Pfam" id="PF00117">
    <property type="entry name" value="GATase"/>
    <property type="match status" value="1"/>
</dbReference>
<dbReference type="CDD" id="cd01743">
    <property type="entry name" value="GATase1_Anthranilate_Synthase"/>
    <property type="match status" value="1"/>
</dbReference>
<dbReference type="PANTHER" id="PTHR43418">
    <property type="entry name" value="MULTIFUNCTIONAL TRYPTOPHAN BIOSYNTHESIS PROTEIN-RELATED"/>
    <property type="match status" value="1"/>
</dbReference>
<dbReference type="Gene3D" id="3.40.50.880">
    <property type="match status" value="1"/>
</dbReference>
<evidence type="ECO:0000256" key="3">
    <source>
        <dbReference type="ARBA" id="ARBA00012266"/>
    </source>
</evidence>
<keyword evidence="5" id="KW-0822">Tryptophan biosynthesis</keyword>
<dbReference type="PRINTS" id="PR00097">
    <property type="entry name" value="ANTSNTHASEII"/>
</dbReference>
<protein>
    <recommendedName>
        <fullName evidence="4">Anthranilate synthase component 2</fullName>
        <ecNumber evidence="3">4.1.3.27</ecNumber>
    </recommendedName>
    <alternativeName>
        <fullName evidence="7">Anthranilate synthase, glutamine amidotransferase component</fullName>
    </alternativeName>
</protein>
<feature type="domain" description="Glutamine amidotransferase" evidence="8">
    <location>
        <begin position="6"/>
        <end position="190"/>
    </location>
</feature>
<comment type="pathway">
    <text evidence="1">Amino-acid biosynthesis; L-tryptophan biosynthesis; L-tryptophan from chorismate: step 1/5.</text>
</comment>
<reference evidence="10" key="2">
    <citation type="submission" date="2019-04" db="EMBL/GenBank/DDBJ databases">
        <authorList>
            <person name="Pasella M."/>
        </authorList>
    </citation>
    <scope>NUCLEOTIDE SEQUENCE</scope>
    <source>
        <strain evidence="9">PD2949_2</strain>
        <strain evidence="10">PD2949_3</strain>
    </source>
</reference>
<dbReference type="InterPro" id="IPR006221">
    <property type="entry name" value="TrpG/PapA_dom"/>
</dbReference>
<dbReference type="GO" id="GO:0004049">
    <property type="term" value="F:anthranilate synthase activity"/>
    <property type="evidence" value="ECO:0007669"/>
    <property type="project" value="UniProtKB-EC"/>
</dbReference>
<keyword evidence="5" id="KW-0028">Amino-acid biosynthesis</keyword>
<reference evidence="10" key="1">
    <citation type="journal article" date="2019" name="Mol. Phylogenet. Evol.">
        <title>Morphological evolution and classification of the red algal order Ceramiales inferred using plastid phylogenomics.</title>
        <authorList>
            <person name="Diaz-Tapia P."/>
            <person name="Pasella M.M."/>
            <person name="Verbruggen H."/>
            <person name="Maggs C.A."/>
        </authorList>
    </citation>
    <scope>NUCLEOTIDE SEQUENCE</scope>
    <source>
        <strain evidence="9">PD2949_2</strain>
        <strain evidence="10">PD2949_3</strain>
    </source>
</reference>
<dbReference type="EC" id="4.1.3.27" evidence="3"/>
<keyword evidence="5" id="KW-0057">Aromatic amino acid biosynthesis</keyword>
<geneLocation type="plastid" evidence="10"/>
<gene>
    <name evidence="10" type="primary">trpg</name>
</gene>
<keyword evidence="10" id="KW-0934">Plastid</keyword>
<name>A0A4D6X129_9FLOR</name>
<dbReference type="InterPro" id="IPR029062">
    <property type="entry name" value="Class_I_gatase-like"/>
</dbReference>
<dbReference type="InterPro" id="IPR050472">
    <property type="entry name" value="Anth_synth/Amidotransfase"/>
</dbReference>
<dbReference type="SUPFAM" id="SSF52317">
    <property type="entry name" value="Class I glutamine amidotransferase-like"/>
    <property type="match status" value="1"/>
</dbReference>
<organism evidence="10">
    <name type="scientific">Ptilothamnion sphaericum</name>
    <dbReference type="NCBI Taxonomy" id="1498216"/>
    <lineage>
        <taxon>Eukaryota</taxon>
        <taxon>Rhodophyta</taxon>
        <taxon>Florideophyceae</taxon>
        <taxon>Rhodymeniophycidae</taxon>
        <taxon>Ceramiales</taxon>
        <taxon>Wrangeliaceae</taxon>
        <taxon>Ptilothamnion</taxon>
    </lineage>
</organism>
<dbReference type="FunFam" id="3.40.50.880:FF:000003">
    <property type="entry name" value="Anthranilate synthase component II"/>
    <property type="match status" value="1"/>
</dbReference>
<dbReference type="InterPro" id="IPR017926">
    <property type="entry name" value="GATASE"/>
</dbReference>
<dbReference type="GO" id="GO:0000162">
    <property type="term" value="P:L-tryptophan biosynthetic process"/>
    <property type="evidence" value="ECO:0007669"/>
    <property type="project" value="UniProtKB-KW"/>
</dbReference>
<dbReference type="NCBIfam" id="TIGR00566">
    <property type="entry name" value="trpG_papA"/>
    <property type="match status" value="1"/>
</dbReference>
<evidence type="ECO:0000256" key="2">
    <source>
        <dbReference type="ARBA" id="ARBA00011743"/>
    </source>
</evidence>
<accession>A0A4D6X129</accession>
<comment type="subunit">
    <text evidence="2">Tetramer of two components I and two components II.</text>
</comment>
<dbReference type="PRINTS" id="PR00099">
    <property type="entry name" value="CPSGATASE"/>
</dbReference>
<dbReference type="PANTHER" id="PTHR43418:SF4">
    <property type="entry name" value="MULTIFUNCTIONAL TRYPTOPHAN BIOSYNTHESIS PROTEIN"/>
    <property type="match status" value="1"/>
</dbReference>
<dbReference type="GO" id="GO:0005829">
    <property type="term" value="C:cytosol"/>
    <property type="evidence" value="ECO:0007669"/>
    <property type="project" value="TreeGrafter"/>
</dbReference>
<keyword evidence="6" id="KW-0315">Glutamine amidotransferase</keyword>
<proteinExistence type="predicted"/>
<evidence type="ECO:0000259" key="8">
    <source>
        <dbReference type="Pfam" id="PF00117"/>
    </source>
</evidence>
<evidence type="ECO:0000313" key="9">
    <source>
        <dbReference type="EMBL" id="QCI08318.1"/>
    </source>
</evidence>
<evidence type="ECO:0000256" key="7">
    <source>
        <dbReference type="ARBA" id="ARBA00082672"/>
    </source>
</evidence>
<evidence type="ECO:0000256" key="5">
    <source>
        <dbReference type="ARBA" id="ARBA00022822"/>
    </source>
</evidence>
<dbReference type="PROSITE" id="PS51273">
    <property type="entry name" value="GATASE_TYPE_1"/>
    <property type="match status" value="1"/>
</dbReference>
<dbReference type="EMBL" id="MK814729">
    <property type="protein sequence ID" value="QCI08340.1"/>
    <property type="molecule type" value="Genomic_DNA"/>
</dbReference>
<evidence type="ECO:0000256" key="1">
    <source>
        <dbReference type="ARBA" id="ARBA00004873"/>
    </source>
</evidence>
<dbReference type="EMBL" id="MK814728">
    <property type="protein sequence ID" value="QCI08318.1"/>
    <property type="molecule type" value="Genomic_DNA"/>
</dbReference>
<dbReference type="AlphaFoldDB" id="A0A4D6X129"/>
<evidence type="ECO:0000256" key="4">
    <source>
        <dbReference type="ARBA" id="ARBA00020654"/>
    </source>
</evidence>
<evidence type="ECO:0000313" key="10">
    <source>
        <dbReference type="EMBL" id="QCI08340.1"/>
    </source>
</evidence>